<dbReference type="AlphaFoldDB" id="A0A3M7P1J8"/>
<organism evidence="1 2">
    <name type="scientific">Brachionus plicatilis</name>
    <name type="common">Marine rotifer</name>
    <name type="synonym">Brachionus muelleri</name>
    <dbReference type="NCBI Taxonomy" id="10195"/>
    <lineage>
        <taxon>Eukaryota</taxon>
        <taxon>Metazoa</taxon>
        <taxon>Spiralia</taxon>
        <taxon>Gnathifera</taxon>
        <taxon>Rotifera</taxon>
        <taxon>Eurotatoria</taxon>
        <taxon>Monogononta</taxon>
        <taxon>Pseudotrocha</taxon>
        <taxon>Ploima</taxon>
        <taxon>Brachionidae</taxon>
        <taxon>Brachionus</taxon>
    </lineage>
</organism>
<dbReference type="EMBL" id="REGN01014146">
    <property type="protein sequence ID" value="RMZ92991.1"/>
    <property type="molecule type" value="Genomic_DNA"/>
</dbReference>
<name>A0A3M7P1J8_BRAPC</name>
<protein>
    <submittedName>
        <fullName evidence="1">Uncharacterized protein</fullName>
    </submittedName>
</protein>
<dbReference type="Proteomes" id="UP000276133">
    <property type="component" value="Unassembled WGS sequence"/>
</dbReference>
<proteinExistence type="predicted"/>
<accession>A0A3M7P1J8</accession>
<sequence>MLVCLGRRAPVEGSRMLCSNNYAKTKIGYGQKEKVQVEAAIEQCFLHKNANADQISQYSKKHLAKIYADHHVVNFVVNAVRSWTQVGA</sequence>
<evidence type="ECO:0000313" key="1">
    <source>
        <dbReference type="EMBL" id="RMZ92991.1"/>
    </source>
</evidence>
<comment type="caution">
    <text evidence="1">The sequence shown here is derived from an EMBL/GenBank/DDBJ whole genome shotgun (WGS) entry which is preliminary data.</text>
</comment>
<keyword evidence="2" id="KW-1185">Reference proteome</keyword>
<gene>
    <name evidence="1" type="ORF">BpHYR1_053707</name>
</gene>
<reference evidence="1 2" key="1">
    <citation type="journal article" date="2018" name="Sci. Rep.">
        <title>Genomic signatures of local adaptation to the degree of environmental predictability in rotifers.</title>
        <authorList>
            <person name="Franch-Gras L."/>
            <person name="Hahn C."/>
            <person name="Garcia-Roger E.M."/>
            <person name="Carmona M.J."/>
            <person name="Serra M."/>
            <person name="Gomez A."/>
        </authorList>
    </citation>
    <scope>NUCLEOTIDE SEQUENCE [LARGE SCALE GENOMIC DNA]</scope>
    <source>
        <strain evidence="1">HYR1</strain>
    </source>
</reference>
<evidence type="ECO:0000313" key="2">
    <source>
        <dbReference type="Proteomes" id="UP000276133"/>
    </source>
</evidence>